<feature type="domain" description="4Fe-4S ferredoxin-type" evidence="6">
    <location>
        <begin position="30"/>
        <end position="59"/>
    </location>
</feature>
<evidence type="ECO:0000256" key="4">
    <source>
        <dbReference type="ARBA" id="ARBA00023004"/>
    </source>
</evidence>
<dbReference type="PATRIC" id="fig|742734.4.peg.465"/>
<reference evidence="7 8" key="1">
    <citation type="submission" date="2011-04" db="EMBL/GenBank/DDBJ databases">
        <title>The Genome Sequence of Clostridium citroniae WAL-19142.</title>
        <authorList>
            <consortium name="The Broad Institute Genome Sequencing Platform"/>
            <person name="Earl A."/>
            <person name="Ward D."/>
            <person name="Feldgarden M."/>
            <person name="Gevers D."/>
            <person name="Warren Y.A."/>
            <person name="Tyrrell K.L."/>
            <person name="Citron D.M."/>
            <person name="Goldstein E.J."/>
            <person name="Daigneault M."/>
            <person name="Allen-Vercoe E."/>
            <person name="Young S.K."/>
            <person name="Zeng Q."/>
            <person name="Gargeya S."/>
            <person name="Fitzgerald M."/>
            <person name="Haas B."/>
            <person name="Abouelleil A."/>
            <person name="Alvarado L."/>
            <person name="Arachchi H.M."/>
            <person name="Berlin A."/>
            <person name="Brown A."/>
            <person name="Chapman S.B."/>
            <person name="Chen Z."/>
            <person name="Dunbar C."/>
            <person name="Freedman E."/>
            <person name="Gearin G."/>
            <person name="Gellesch M."/>
            <person name="Goldberg J."/>
            <person name="Griggs A."/>
            <person name="Gujja S."/>
            <person name="Heilman E.R."/>
            <person name="Heiman D."/>
            <person name="Howarth C."/>
            <person name="Larson L."/>
            <person name="Lui A."/>
            <person name="MacDonald P.J."/>
            <person name="Mehta T."/>
            <person name="Montmayeur A."/>
            <person name="Murphy C."/>
            <person name="Neiman D."/>
            <person name="Pearson M."/>
            <person name="Priest M."/>
            <person name="Roberts A."/>
            <person name="Saif S."/>
            <person name="Shea T."/>
            <person name="Shenoy N."/>
            <person name="Sisk P."/>
            <person name="Stolte C."/>
            <person name="Sykes S."/>
            <person name="White J."/>
            <person name="Yandava C."/>
            <person name="Wortman J."/>
            <person name="Nusbaum C."/>
            <person name="Birren B."/>
        </authorList>
    </citation>
    <scope>NUCLEOTIDE SEQUENCE [LARGE SCALE GENOMIC DNA]</scope>
    <source>
        <strain evidence="7 8">WAL-19142</strain>
    </source>
</reference>
<name>A0A0J9E6A1_9FIRM</name>
<accession>A0A0J9E6A1</accession>
<dbReference type="PROSITE" id="PS00198">
    <property type="entry name" value="4FE4S_FER_1"/>
    <property type="match status" value="1"/>
</dbReference>
<dbReference type="Gene3D" id="3.30.70.20">
    <property type="match status" value="1"/>
</dbReference>
<dbReference type="AlphaFoldDB" id="A0A0J9E6A1"/>
<organism evidence="7 8">
    <name type="scientific">[Clostridium] citroniae WAL-19142</name>
    <dbReference type="NCBI Taxonomy" id="742734"/>
    <lineage>
        <taxon>Bacteria</taxon>
        <taxon>Bacillati</taxon>
        <taxon>Bacillota</taxon>
        <taxon>Clostridia</taxon>
        <taxon>Lachnospirales</taxon>
        <taxon>Lachnospiraceae</taxon>
        <taxon>Enterocloster</taxon>
    </lineage>
</organism>
<gene>
    <name evidence="7" type="ORF">HMPREF9470_00437</name>
</gene>
<dbReference type="PROSITE" id="PS51379">
    <property type="entry name" value="4FE4S_FER_2"/>
    <property type="match status" value="2"/>
</dbReference>
<evidence type="ECO:0000256" key="3">
    <source>
        <dbReference type="ARBA" id="ARBA00023002"/>
    </source>
</evidence>
<keyword evidence="4" id="KW-0408">Iron</keyword>
<dbReference type="GO" id="GO:0016491">
    <property type="term" value="F:oxidoreductase activity"/>
    <property type="evidence" value="ECO:0007669"/>
    <property type="project" value="UniProtKB-KW"/>
</dbReference>
<dbReference type="Gene3D" id="3.40.109.10">
    <property type="entry name" value="NADH Oxidase"/>
    <property type="match status" value="1"/>
</dbReference>
<evidence type="ECO:0000256" key="5">
    <source>
        <dbReference type="ARBA" id="ARBA00023014"/>
    </source>
</evidence>
<evidence type="ECO:0000256" key="1">
    <source>
        <dbReference type="ARBA" id="ARBA00007118"/>
    </source>
</evidence>
<protein>
    <recommendedName>
        <fullName evidence="6">4Fe-4S ferredoxin-type domain-containing protein</fullName>
    </recommendedName>
</protein>
<evidence type="ECO:0000313" key="8">
    <source>
        <dbReference type="Proteomes" id="UP000037392"/>
    </source>
</evidence>
<comment type="caution">
    <text evidence="7">The sequence shown here is derived from an EMBL/GenBank/DDBJ whole genome shotgun (WGS) entry which is preliminary data.</text>
</comment>
<evidence type="ECO:0000256" key="2">
    <source>
        <dbReference type="ARBA" id="ARBA00022723"/>
    </source>
</evidence>
<evidence type="ECO:0000259" key="6">
    <source>
        <dbReference type="PROSITE" id="PS51379"/>
    </source>
</evidence>
<dbReference type="InterPro" id="IPR017896">
    <property type="entry name" value="4Fe4S_Fe-S-bd"/>
</dbReference>
<keyword evidence="3" id="KW-0560">Oxidoreductase</keyword>
<dbReference type="PANTHER" id="PTHR43673:SF10">
    <property type="entry name" value="NADH DEHYDROGENASE_NAD(P)H NITROREDUCTASE XCC3605-RELATED"/>
    <property type="match status" value="1"/>
</dbReference>
<dbReference type="GeneID" id="93162990"/>
<dbReference type="OrthoDB" id="368873at2"/>
<dbReference type="Pfam" id="PF13237">
    <property type="entry name" value="Fer4_10"/>
    <property type="match status" value="1"/>
</dbReference>
<dbReference type="InterPro" id="IPR029479">
    <property type="entry name" value="Nitroreductase"/>
</dbReference>
<dbReference type="RefSeq" id="WP_048929091.1">
    <property type="nucleotide sequence ID" value="NZ_KQ235875.1"/>
</dbReference>
<dbReference type="InterPro" id="IPR000415">
    <property type="entry name" value="Nitroreductase-like"/>
</dbReference>
<feature type="domain" description="4Fe-4S ferredoxin-type" evidence="6">
    <location>
        <begin position="1"/>
        <end position="29"/>
    </location>
</feature>
<dbReference type="Pfam" id="PF00881">
    <property type="entry name" value="Nitroreductase"/>
    <property type="match status" value="1"/>
</dbReference>
<dbReference type="PANTHER" id="PTHR43673">
    <property type="entry name" value="NAD(P)H NITROREDUCTASE YDGI-RELATED"/>
    <property type="match status" value="1"/>
</dbReference>
<keyword evidence="5" id="KW-0411">Iron-sulfur</keyword>
<keyword evidence="2" id="KW-0479">Metal-binding</keyword>
<dbReference type="SUPFAM" id="SSF55469">
    <property type="entry name" value="FMN-dependent nitroreductase-like"/>
    <property type="match status" value="1"/>
</dbReference>
<dbReference type="EMBL" id="ADLK01000056">
    <property type="protein sequence ID" value="KMW11150.1"/>
    <property type="molecule type" value="Genomic_DNA"/>
</dbReference>
<dbReference type="SUPFAM" id="SSF54862">
    <property type="entry name" value="4Fe-4S ferredoxins"/>
    <property type="match status" value="1"/>
</dbReference>
<dbReference type="GO" id="GO:0046872">
    <property type="term" value="F:metal ion binding"/>
    <property type="evidence" value="ECO:0007669"/>
    <property type="project" value="UniProtKB-KW"/>
</dbReference>
<comment type="similarity">
    <text evidence="1">Belongs to the nitroreductase family.</text>
</comment>
<dbReference type="GO" id="GO:0051536">
    <property type="term" value="F:iron-sulfur cluster binding"/>
    <property type="evidence" value="ECO:0007669"/>
    <property type="project" value="UniProtKB-KW"/>
</dbReference>
<dbReference type="InterPro" id="IPR017900">
    <property type="entry name" value="4Fe4S_Fe_S_CS"/>
</dbReference>
<evidence type="ECO:0000313" key="7">
    <source>
        <dbReference type="EMBL" id="KMW11150.1"/>
    </source>
</evidence>
<proteinExistence type="inferred from homology"/>
<sequence>MIHINRKACIGCGRCRDVCSLSCIKMEEEKAVFGGEKRCITCGHCLAVCPGHAIGVDLYDNEQSVEMTSAKELASKEGLKNRMIFRRSVRSYRIEAPSKEEIEAVLDGARYAGTGGNRQALRYVAVRDNLRKVTGMAAQTLGLLSQSQGFYGPAYNRIYKESQKGNDVLFYNAPWLVLVVGNRKRGFNVNKDGCLAAAYIQLLGETMEIGSCVNGFFADAVKENAELRQELGIEEDEVLVCSIAMGYPAVAYLRSAPRKKLDVTWK</sequence>
<dbReference type="Proteomes" id="UP000037392">
    <property type="component" value="Unassembled WGS sequence"/>
</dbReference>